<reference evidence="2" key="1">
    <citation type="submission" date="2018-01" db="EMBL/GenBank/DDBJ databases">
        <title>An insight into the sialome of Amazonian anophelines.</title>
        <authorList>
            <person name="Ribeiro J.M."/>
            <person name="Scarpassa V."/>
            <person name="Calvo E."/>
        </authorList>
    </citation>
    <scope>NUCLEOTIDE SEQUENCE</scope>
</reference>
<dbReference type="AlphaFoldDB" id="A0A2M4D5S8"/>
<sequence length="73" mass="8310">MHIIPSPLLIALCAFVVLLSDVSDAGGCWPAAYRQTAYRETRTARKKKKEKPKQNIHLTFSYLLPPTIWFPPI</sequence>
<keyword evidence="1" id="KW-0732">Signal</keyword>
<protein>
    <submittedName>
        <fullName evidence="2">Putative secreted protein</fullName>
    </submittedName>
</protein>
<organism evidence="2">
    <name type="scientific">Anopheles darlingi</name>
    <name type="common">Mosquito</name>
    <dbReference type="NCBI Taxonomy" id="43151"/>
    <lineage>
        <taxon>Eukaryota</taxon>
        <taxon>Metazoa</taxon>
        <taxon>Ecdysozoa</taxon>
        <taxon>Arthropoda</taxon>
        <taxon>Hexapoda</taxon>
        <taxon>Insecta</taxon>
        <taxon>Pterygota</taxon>
        <taxon>Neoptera</taxon>
        <taxon>Endopterygota</taxon>
        <taxon>Diptera</taxon>
        <taxon>Nematocera</taxon>
        <taxon>Culicoidea</taxon>
        <taxon>Culicidae</taxon>
        <taxon>Anophelinae</taxon>
        <taxon>Anopheles</taxon>
    </lineage>
</organism>
<dbReference type="EMBL" id="GGFL01008711">
    <property type="protein sequence ID" value="MBW72889.1"/>
    <property type="molecule type" value="Transcribed_RNA"/>
</dbReference>
<evidence type="ECO:0000256" key="1">
    <source>
        <dbReference type="SAM" id="SignalP"/>
    </source>
</evidence>
<accession>A0A2M4D5S8</accession>
<feature type="signal peptide" evidence="1">
    <location>
        <begin position="1"/>
        <end position="25"/>
    </location>
</feature>
<name>A0A2M4D5S8_ANODA</name>
<evidence type="ECO:0000313" key="2">
    <source>
        <dbReference type="EMBL" id="MBW72889.1"/>
    </source>
</evidence>
<proteinExistence type="predicted"/>
<feature type="chain" id="PRO_5014759898" evidence="1">
    <location>
        <begin position="26"/>
        <end position="73"/>
    </location>
</feature>